<evidence type="ECO:0000256" key="1">
    <source>
        <dbReference type="ARBA" id="ARBA00004123"/>
    </source>
</evidence>
<keyword evidence="4" id="KW-0234">DNA repair</keyword>
<comment type="subcellular location">
    <subcellularLocation>
        <location evidence="1">Nucleus</location>
    </subcellularLocation>
</comment>
<evidence type="ECO:0000256" key="2">
    <source>
        <dbReference type="ARBA" id="ARBA00010991"/>
    </source>
</evidence>
<dbReference type="OrthoDB" id="337581at2759"/>
<dbReference type="PRINTS" id="PR01245">
    <property type="entry name" value="RAD1REC1"/>
</dbReference>
<gene>
    <name evidence="7" type="ORF">EW145_g2074</name>
</gene>
<feature type="compositionally biased region" description="Polar residues" evidence="6">
    <location>
        <begin position="130"/>
        <end position="151"/>
    </location>
</feature>
<dbReference type="SUPFAM" id="SSF55979">
    <property type="entry name" value="DNA clamp"/>
    <property type="match status" value="1"/>
</dbReference>
<evidence type="ECO:0000256" key="4">
    <source>
        <dbReference type="ARBA" id="ARBA00023204"/>
    </source>
</evidence>
<dbReference type="Pfam" id="PF02144">
    <property type="entry name" value="Rad1"/>
    <property type="match status" value="2"/>
</dbReference>
<reference evidence="7 8" key="1">
    <citation type="submission" date="2019-02" db="EMBL/GenBank/DDBJ databases">
        <title>Genome sequencing of the rare red list fungi Phellinidium pouzarii.</title>
        <authorList>
            <person name="Buettner E."/>
            <person name="Kellner H."/>
        </authorList>
    </citation>
    <scope>NUCLEOTIDE SEQUENCE [LARGE SCALE GENOMIC DNA]</scope>
    <source>
        <strain evidence="7 8">DSM 108285</strain>
    </source>
</reference>
<dbReference type="GO" id="GO:0006281">
    <property type="term" value="P:DNA repair"/>
    <property type="evidence" value="ECO:0007669"/>
    <property type="project" value="UniProtKB-KW"/>
</dbReference>
<proteinExistence type="inferred from homology"/>
<dbReference type="AlphaFoldDB" id="A0A4S4LCQ6"/>
<keyword evidence="3" id="KW-0227">DNA damage</keyword>
<dbReference type="InterPro" id="IPR003021">
    <property type="entry name" value="Rad1_Rec1_Rad17"/>
</dbReference>
<keyword evidence="5" id="KW-0539">Nucleus</keyword>
<dbReference type="EMBL" id="SGPK01000066">
    <property type="protein sequence ID" value="THH09365.1"/>
    <property type="molecule type" value="Genomic_DNA"/>
</dbReference>
<dbReference type="GO" id="GO:0000077">
    <property type="term" value="P:DNA damage checkpoint signaling"/>
    <property type="evidence" value="ECO:0007669"/>
    <property type="project" value="InterPro"/>
</dbReference>
<dbReference type="GO" id="GO:0030896">
    <property type="term" value="C:checkpoint clamp complex"/>
    <property type="evidence" value="ECO:0007669"/>
    <property type="project" value="TreeGrafter"/>
</dbReference>
<feature type="region of interest" description="Disordered" evidence="6">
    <location>
        <begin position="119"/>
        <end position="151"/>
    </location>
</feature>
<evidence type="ECO:0000313" key="8">
    <source>
        <dbReference type="Proteomes" id="UP000308199"/>
    </source>
</evidence>
<dbReference type="Gene3D" id="3.70.10.10">
    <property type="match status" value="3"/>
</dbReference>
<keyword evidence="8" id="KW-1185">Reference proteome</keyword>
<evidence type="ECO:0000313" key="7">
    <source>
        <dbReference type="EMBL" id="THH09365.1"/>
    </source>
</evidence>
<comment type="similarity">
    <text evidence="2">Belongs to the rad1 family.</text>
</comment>
<evidence type="ECO:0000256" key="6">
    <source>
        <dbReference type="SAM" id="MobiDB-lite"/>
    </source>
</evidence>
<sequence>MSDNTTLANDVFRASVPDIRAFAGLLRGICFSNSNQRATMTINKAGIVVFVEEARTLLGAALIVKELFDEFVYIPEDGDGDDDDRPTVLSFQLNTILECLNIFGTASGSGSLVASHRQAWRKTNEESDNENQGNVQKTGQHGRAQNNVNGNIDSFFPRADGKGTGMRLSYAGEGHGLVLLLAENSNGPTTTCELVTYEAEPQLDLPLDNRNVARQRAVSRPLLRIQAVGPFGSTEMDYPNDREVLETFECDSTVSYIYRFSHITRTLRALQGSSKTSLRIDGQGVLSLQFLSTSPSPKTGTQVDSIVDFRCLSIDDEM</sequence>
<evidence type="ECO:0000256" key="3">
    <source>
        <dbReference type="ARBA" id="ARBA00022763"/>
    </source>
</evidence>
<dbReference type="PANTHER" id="PTHR10870:SF0">
    <property type="entry name" value="CELL CYCLE CHECKPOINT PROTEIN RAD1"/>
    <property type="match status" value="1"/>
</dbReference>
<accession>A0A4S4LCQ6</accession>
<organism evidence="7 8">
    <name type="scientific">Phellinidium pouzarii</name>
    <dbReference type="NCBI Taxonomy" id="167371"/>
    <lineage>
        <taxon>Eukaryota</taxon>
        <taxon>Fungi</taxon>
        <taxon>Dikarya</taxon>
        <taxon>Basidiomycota</taxon>
        <taxon>Agaricomycotina</taxon>
        <taxon>Agaricomycetes</taxon>
        <taxon>Hymenochaetales</taxon>
        <taxon>Hymenochaetaceae</taxon>
        <taxon>Phellinidium</taxon>
    </lineage>
</organism>
<comment type="caution">
    <text evidence="7">The sequence shown here is derived from an EMBL/GenBank/DDBJ whole genome shotgun (WGS) entry which is preliminary data.</text>
</comment>
<evidence type="ECO:0000256" key="5">
    <source>
        <dbReference type="ARBA" id="ARBA00023242"/>
    </source>
</evidence>
<dbReference type="PANTHER" id="PTHR10870">
    <property type="entry name" value="CELL CYCLE CHECKPOINT PROTEIN RAD1"/>
    <property type="match status" value="1"/>
</dbReference>
<name>A0A4S4LCQ6_9AGAM</name>
<dbReference type="Proteomes" id="UP000308199">
    <property type="component" value="Unassembled WGS sequence"/>
</dbReference>
<protein>
    <submittedName>
        <fullName evidence="7">Uncharacterized protein</fullName>
    </submittedName>
</protein>
<dbReference type="InterPro" id="IPR046938">
    <property type="entry name" value="DNA_clamp_sf"/>
</dbReference>